<dbReference type="AlphaFoldDB" id="A0AAV5WBP0"/>
<dbReference type="InterPro" id="IPR050235">
    <property type="entry name" value="CK1_Ser-Thr_kinase"/>
</dbReference>
<evidence type="ECO:0000313" key="4">
    <source>
        <dbReference type="Proteomes" id="UP001432322"/>
    </source>
</evidence>
<dbReference type="PANTHER" id="PTHR11909">
    <property type="entry name" value="CASEIN KINASE-RELATED"/>
    <property type="match status" value="1"/>
</dbReference>
<protein>
    <recommendedName>
        <fullName evidence="2">Protein kinase domain-containing protein</fullName>
    </recommendedName>
</protein>
<feature type="non-terminal residue" evidence="3">
    <location>
        <position position="1"/>
    </location>
</feature>
<dbReference type="SUPFAM" id="SSF56112">
    <property type="entry name" value="Protein kinase-like (PK-like)"/>
    <property type="match status" value="1"/>
</dbReference>
<dbReference type="PROSITE" id="PS00107">
    <property type="entry name" value="PROTEIN_KINASE_ATP"/>
    <property type="match status" value="1"/>
</dbReference>
<dbReference type="InterPro" id="IPR011009">
    <property type="entry name" value="Kinase-like_dom_sf"/>
</dbReference>
<keyword evidence="4" id="KW-1185">Reference proteome</keyword>
<dbReference type="EMBL" id="BTSY01000005">
    <property type="protein sequence ID" value="GMT28236.1"/>
    <property type="molecule type" value="Genomic_DNA"/>
</dbReference>
<name>A0AAV5WBP0_9BILA</name>
<dbReference type="Gene3D" id="1.10.510.10">
    <property type="entry name" value="Transferase(Phosphotransferase) domain 1"/>
    <property type="match status" value="1"/>
</dbReference>
<dbReference type="Proteomes" id="UP001432322">
    <property type="component" value="Unassembled WGS sequence"/>
</dbReference>
<dbReference type="SMART" id="SM00220">
    <property type="entry name" value="S_TKc"/>
    <property type="match status" value="1"/>
</dbReference>
<organism evidence="3 4">
    <name type="scientific">Pristionchus fissidentatus</name>
    <dbReference type="NCBI Taxonomy" id="1538716"/>
    <lineage>
        <taxon>Eukaryota</taxon>
        <taxon>Metazoa</taxon>
        <taxon>Ecdysozoa</taxon>
        <taxon>Nematoda</taxon>
        <taxon>Chromadorea</taxon>
        <taxon>Rhabditida</taxon>
        <taxon>Rhabditina</taxon>
        <taxon>Diplogasteromorpha</taxon>
        <taxon>Diplogasteroidea</taxon>
        <taxon>Neodiplogasteridae</taxon>
        <taxon>Pristionchus</taxon>
    </lineage>
</organism>
<reference evidence="3" key="1">
    <citation type="submission" date="2023-10" db="EMBL/GenBank/DDBJ databases">
        <title>Genome assembly of Pristionchus species.</title>
        <authorList>
            <person name="Yoshida K."/>
            <person name="Sommer R.J."/>
        </authorList>
    </citation>
    <scope>NUCLEOTIDE SEQUENCE</scope>
    <source>
        <strain evidence="3">RS5133</strain>
    </source>
</reference>
<evidence type="ECO:0000256" key="1">
    <source>
        <dbReference type="PROSITE-ProRule" id="PRU10141"/>
    </source>
</evidence>
<accession>A0AAV5WBP0</accession>
<dbReference type="GO" id="GO:0004672">
    <property type="term" value="F:protein kinase activity"/>
    <property type="evidence" value="ECO:0007669"/>
    <property type="project" value="InterPro"/>
</dbReference>
<keyword evidence="1" id="KW-0067">ATP-binding</keyword>
<dbReference type="PROSITE" id="PS50011">
    <property type="entry name" value="PROTEIN_KINASE_DOM"/>
    <property type="match status" value="1"/>
</dbReference>
<evidence type="ECO:0000259" key="2">
    <source>
        <dbReference type="PROSITE" id="PS50011"/>
    </source>
</evidence>
<proteinExistence type="predicted"/>
<dbReference type="InterPro" id="IPR017441">
    <property type="entry name" value="Protein_kinase_ATP_BS"/>
</dbReference>
<feature type="domain" description="Protein kinase" evidence="2">
    <location>
        <begin position="47"/>
        <end position="339"/>
    </location>
</feature>
<feature type="binding site" evidence="1">
    <location>
        <position position="74"/>
    </location>
    <ligand>
        <name>ATP</name>
        <dbReference type="ChEBI" id="CHEBI:30616"/>
    </ligand>
</feature>
<dbReference type="GO" id="GO:0005524">
    <property type="term" value="F:ATP binding"/>
    <property type="evidence" value="ECO:0007669"/>
    <property type="project" value="UniProtKB-UniRule"/>
</dbReference>
<dbReference type="InterPro" id="IPR000719">
    <property type="entry name" value="Prot_kinase_dom"/>
</dbReference>
<comment type="caution">
    <text evidence="3">The sequence shown here is derived from an EMBL/GenBank/DDBJ whole genome shotgun (WGS) entry which is preliminary data.</text>
</comment>
<evidence type="ECO:0000313" key="3">
    <source>
        <dbReference type="EMBL" id="GMT28236.1"/>
    </source>
</evidence>
<sequence>SSRVVTMASQMDAPKDNTTMTELQTDNPEIIELTEFLVKKQKEVAGWKVEKAIGNGANGVVLAVNKGSEKAVMKVALNQYASTSMEWETSVMRHILEPKWKDDRTRHLVRMLDYGRTKNNNGEDVSFTVMEMVPGNPVTAIANEKTPSGVIDKVCEFGLQLLKALYDLHSCGLLHRDIKPENVGMYKDKLLVMYDLGMARIFTAEGGALRSVRSYVGMRGTDEWANVDAEMGRDQSRVDDLWGFFYCLIEWCNCKSGKPLAWADYDSTPDLRHLMKTSLFPSRVVLANCPTQFFAIHFYLRSITNDITPDYFYIAQLLKEAKSDYRRKVPHMVDPKDFLRRQRILENQF</sequence>
<dbReference type="Pfam" id="PF00069">
    <property type="entry name" value="Pkinase"/>
    <property type="match status" value="1"/>
</dbReference>
<gene>
    <name evidence="3" type="ORF">PFISCL1PPCAC_19533</name>
</gene>
<keyword evidence="1" id="KW-0547">Nucleotide-binding</keyword>